<reference evidence="1" key="1">
    <citation type="submission" date="2018-02" db="EMBL/GenBank/DDBJ databases">
        <title>Rhizophora mucronata_Transcriptome.</title>
        <authorList>
            <person name="Meera S.P."/>
            <person name="Sreeshan A."/>
            <person name="Augustine A."/>
        </authorList>
    </citation>
    <scope>NUCLEOTIDE SEQUENCE</scope>
    <source>
        <tissue evidence="1">Leaf</tissue>
    </source>
</reference>
<accession>A0A2P2QTW5</accession>
<proteinExistence type="predicted"/>
<dbReference type="AlphaFoldDB" id="A0A2P2QTW5"/>
<dbReference type="EMBL" id="GGEC01089911">
    <property type="protein sequence ID" value="MBX70395.1"/>
    <property type="molecule type" value="Transcribed_RNA"/>
</dbReference>
<sequence>MSELNEETIKSIWGCCSVSLSFLLHKKGGLEFFVCK</sequence>
<evidence type="ECO:0000313" key="1">
    <source>
        <dbReference type="EMBL" id="MBX70395.1"/>
    </source>
</evidence>
<protein>
    <submittedName>
        <fullName evidence="1">Uncharacterized protein</fullName>
    </submittedName>
</protein>
<organism evidence="1">
    <name type="scientific">Rhizophora mucronata</name>
    <name type="common">Asiatic mangrove</name>
    <dbReference type="NCBI Taxonomy" id="61149"/>
    <lineage>
        <taxon>Eukaryota</taxon>
        <taxon>Viridiplantae</taxon>
        <taxon>Streptophyta</taxon>
        <taxon>Embryophyta</taxon>
        <taxon>Tracheophyta</taxon>
        <taxon>Spermatophyta</taxon>
        <taxon>Magnoliopsida</taxon>
        <taxon>eudicotyledons</taxon>
        <taxon>Gunneridae</taxon>
        <taxon>Pentapetalae</taxon>
        <taxon>rosids</taxon>
        <taxon>fabids</taxon>
        <taxon>Malpighiales</taxon>
        <taxon>Rhizophoraceae</taxon>
        <taxon>Rhizophora</taxon>
    </lineage>
</organism>
<name>A0A2P2QTW5_RHIMU</name>